<gene>
    <name evidence="1" type="ORF">TIFTF001_035099</name>
</gene>
<evidence type="ECO:0000313" key="1">
    <source>
        <dbReference type="EMBL" id="GMN66036.1"/>
    </source>
</evidence>
<keyword evidence="2" id="KW-1185">Reference proteome</keyword>
<protein>
    <submittedName>
        <fullName evidence="1">Uncharacterized protein</fullName>
    </submittedName>
</protein>
<accession>A0AA88JBC7</accession>
<dbReference type="EMBL" id="BTGU01000281">
    <property type="protein sequence ID" value="GMN66036.1"/>
    <property type="molecule type" value="Genomic_DNA"/>
</dbReference>
<organism evidence="1 2">
    <name type="scientific">Ficus carica</name>
    <name type="common">Common fig</name>
    <dbReference type="NCBI Taxonomy" id="3494"/>
    <lineage>
        <taxon>Eukaryota</taxon>
        <taxon>Viridiplantae</taxon>
        <taxon>Streptophyta</taxon>
        <taxon>Embryophyta</taxon>
        <taxon>Tracheophyta</taxon>
        <taxon>Spermatophyta</taxon>
        <taxon>Magnoliopsida</taxon>
        <taxon>eudicotyledons</taxon>
        <taxon>Gunneridae</taxon>
        <taxon>Pentapetalae</taxon>
        <taxon>rosids</taxon>
        <taxon>fabids</taxon>
        <taxon>Rosales</taxon>
        <taxon>Moraceae</taxon>
        <taxon>Ficeae</taxon>
        <taxon>Ficus</taxon>
    </lineage>
</organism>
<reference evidence="1" key="1">
    <citation type="submission" date="2023-07" db="EMBL/GenBank/DDBJ databases">
        <title>draft genome sequence of fig (Ficus carica).</title>
        <authorList>
            <person name="Takahashi T."/>
            <person name="Nishimura K."/>
        </authorList>
    </citation>
    <scope>NUCLEOTIDE SEQUENCE</scope>
</reference>
<dbReference type="AlphaFoldDB" id="A0AA88JBC7"/>
<comment type="caution">
    <text evidence="1">The sequence shown here is derived from an EMBL/GenBank/DDBJ whole genome shotgun (WGS) entry which is preliminary data.</text>
</comment>
<sequence length="183" mass="20065">MQPIDGSSVPHRSSSPSLLAHLVLPCCSFVCPSSFPCAFGLFSSVEARSRFSGYWNRIYSIPYAPAVCSTLRIPELFALLFTTNNISISSFGLNPEYWLMASPESCRDFKIPNSLILFLGFLPPGLIFDSSRGTWAPAGSVHRTPGLGTADGKCGADWGPRRRSYYPLFPSTEIISMSHCFLP</sequence>
<proteinExistence type="predicted"/>
<dbReference type="Proteomes" id="UP001187192">
    <property type="component" value="Unassembled WGS sequence"/>
</dbReference>
<name>A0AA88JBC7_FICCA</name>
<evidence type="ECO:0000313" key="2">
    <source>
        <dbReference type="Proteomes" id="UP001187192"/>
    </source>
</evidence>